<evidence type="ECO:0000313" key="5">
    <source>
        <dbReference type="Proteomes" id="UP001500962"/>
    </source>
</evidence>
<feature type="compositionally biased region" description="Acidic residues" evidence="1">
    <location>
        <begin position="148"/>
        <end position="164"/>
    </location>
</feature>
<dbReference type="KEGG" id="hdo:MUK72_02180"/>
<name>A0AAV3SKS5_HALDO</name>
<reference evidence="3" key="2">
    <citation type="submission" date="2022-04" db="EMBL/GenBank/DDBJ databases">
        <title>Sequencing and genomic assembly of Halococcus dombrowskii.</title>
        <authorList>
            <person name="Lim S.W."/>
            <person name="MacLea K.S."/>
        </authorList>
    </citation>
    <scope>NUCLEOTIDE SEQUENCE</scope>
    <source>
        <strain evidence="3">H4</strain>
    </source>
</reference>
<reference evidence="2" key="1">
    <citation type="journal article" date="2014" name="Int. J. Syst. Evol. Microbiol.">
        <title>Complete genome sequence of Corynebacterium casei LMG S-19264T (=DSM 44701T), isolated from a smear-ripened cheese.</title>
        <authorList>
            <consortium name="US DOE Joint Genome Institute (JGI-PGF)"/>
            <person name="Walter F."/>
            <person name="Albersmeier A."/>
            <person name="Kalinowski J."/>
            <person name="Ruckert C."/>
        </authorList>
    </citation>
    <scope>NUCLEOTIDE SEQUENCE</scope>
    <source>
        <strain evidence="2">JCM 12289</strain>
    </source>
</reference>
<feature type="compositionally biased region" description="Low complexity" evidence="1">
    <location>
        <begin position="124"/>
        <end position="147"/>
    </location>
</feature>
<evidence type="ECO:0000313" key="3">
    <source>
        <dbReference type="EMBL" id="UOO95528.1"/>
    </source>
</evidence>
<sequence length="222" mass="22851">MPHQCTECGHTFPDGSKEMLSGCPDCGGNKFKFEPAADAREASAAQSANESTDAAATEHAPDDPAAAQPPPAADGPGDASSDGPPAVDSDTPAAVETEDGAQADARRDVASPDDLAAGAGPGTDDIAASDDSATLSAGETDPSADPTDPADDSDVSDADGADDAEMAALRRELDDQFESIKILEPGQYELNLMELYNREEFIIALQEDGQYVIDVPGSWHGE</sequence>
<evidence type="ECO:0000256" key="1">
    <source>
        <dbReference type="SAM" id="MobiDB-lite"/>
    </source>
</evidence>
<dbReference type="GeneID" id="71760618"/>
<dbReference type="Pfam" id="PF09845">
    <property type="entry name" value="OapC"/>
    <property type="match status" value="1"/>
</dbReference>
<dbReference type="EMBL" id="CP095005">
    <property type="protein sequence ID" value="UOO95528.1"/>
    <property type="molecule type" value="Genomic_DNA"/>
</dbReference>
<dbReference type="EMBL" id="BAAADN010000062">
    <property type="protein sequence ID" value="GAA0473239.1"/>
    <property type="molecule type" value="Genomic_DNA"/>
</dbReference>
<proteinExistence type="predicted"/>
<feature type="region of interest" description="Disordered" evidence="1">
    <location>
        <begin position="37"/>
        <end position="164"/>
    </location>
</feature>
<feature type="compositionally biased region" description="Low complexity" evidence="1">
    <location>
        <begin position="74"/>
        <end position="86"/>
    </location>
</feature>
<evidence type="ECO:0000313" key="4">
    <source>
        <dbReference type="Proteomes" id="UP000830542"/>
    </source>
</evidence>
<accession>A0AAV3SKS5</accession>
<dbReference type="AlphaFoldDB" id="A0AAV3SKS5"/>
<evidence type="ECO:0000313" key="2">
    <source>
        <dbReference type="EMBL" id="GAA0473239.1"/>
    </source>
</evidence>
<dbReference type="InterPro" id="IPR018645">
    <property type="entry name" value="OapC-like"/>
</dbReference>
<dbReference type="RefSeq" id="WP_244703385.1">
    <property type="nucleotide sequence ID" value="NZ_BAAADN010000062.1"/>
</dbReference>
<organism evidence="2 5">
    <name type="scientific">Halococcus dombrowskii</name>
    <dbReference type="NCBI Taxonomy" id="179637"/>
    <lineage>
        <taxon>Archaea</taxon>
        <taxon>Methanobacteriati</taxon>
        <taxon>Methanobacteriota</taxon>
        <taxon>Stenosarchaea group</taxon>
        <taxon>Halobacteria</taxon>
        <taxon>Halobacteriales</taxon>
        <taxon>Halococcaceae</taxon>
        <taxon>Halococcus</taxon>
    </lineage>
</organism>
<dbReference type="Proteomes" id="UP001500962">
    <property type="component" value="Unassembled WGS sequence"/>
</dbReference>
<keyword evidence="4" id="KW-1185">Reference proteome</keyword>
<gene>
    <name evidence="2" type="ORF">GCM10008985_32450</name>
    <name evidence="3" type="ORF">MUK72_02180</name>
</gene>
<dbReference type="Proteomes" id="UP000830542">
    <property type="component" value="Chromosome"/>
</dbReference>
<reference evidence="2" key="3">
    <citation type="submission" date="2023-12" db="EMBL/GenBank/DDBJ databases">
        <authorList>
            <person name="Sun Q."/>
            <person name="Inoue M."/>
        </authorList>
    </citation>
    <scope>NUCLEOTIDE SEQUENCE</scope>
    <source>
        <strain evidence="2">JCM 12289</strain>
    </source>
</reference>
<protein>
    <submittedName>
        <fullName evidence="2">Zn-ribbon domain-containing protein</fullName>
    </submittedName>
</protein>
<feature type="compositionally biased region" description="Low complexity" evidence="1">
    <location>
        <begin position="42"/>
        <end position="51"/>
    </location>
</feature>